<feature type="chain" id="PRO_5036880132" evidence="2">
    <location>
        <begin position="21"/>
        <end position="187"/>
    </location>
</feature>
<dbReference type="WBParaSite" id="jg4793">
    <property type="protein sequence ID" value="jg4793"/>
    <property type="gene ID" value="jg4793"/>
</dbReference>
<keyword evidence="2" id="KW-0732">Signal</keyword>
<organism evidence="3 4">
    <name type="scientific">Ditylenchus dipsaci</name>
    <dbReference type="NCBI Taxonomy" id="166011"/>
    <lineage>
        <taxon>Eukaryota</taxon>
        <taxon>Metazoa</taxon>
        <taxon>Ecdysozoa</taxon>
        <taxon>Nematoda</taxon>
        <taxon>Chromadorea</taxon>
        <taxon>Rhabditida</taxon>
        <taxon>Tylenchina</taxon>
        <taxon>Tylenchomorpha</taxon>
        <taxon>Sphaerularioidea</taxon>
        <taxon>Anguinidae</taxon>
        <taxon>Anguininae</taxon>
        <taxon>Ditylenchus</taxon>
    </lineage>
</organism>
<feature type="signal peptide" evidence="2">
    <location>
        <begin position="1"/>
        <end position="20"/>
    </location>
</feature>
<proteinExistence type="predicted"/>
<evidence type="ECO:0000313" key="4">
    <source>
        <dbReference type="WBParaSite" id="jg4793"/>
    </source>
</evidence>
<accession>A0A915ECV0</accession>
<name>A0A915ECV0_9BILA</name>
<dbReference type="Proteomes" id="UP000887574">
    <property type="component" value="Unplaced"/>
</dbReference>
<evidence type="ECO:0000313" key="3">
    <source>
        <dbReference type="Proteomes" id="UP000887574"/>
    </source>
</evidence>
<sequence>MQKFLLQLKLIAFTFAVSTALIQPQANNNSNANSQKVAPSGYGWTNVMHWKNQAQEAIGKHGAYTATLNGVKSIHNRTAPIVVVKPTAIDVYENVLKPTAKHVHKNAPIWANTAFEKTKDKVNEYGQVIDEYTKNKKYVTKTEHLNIKAVPESSETAHKDPEATETIGIQNKKLSEDKEIDHTFEKP</sequence>
<feature type="region of interest" description="Disordered" evidence="1">
    <location>
        <begin position="151"/>
        <end position="187"/>
    </location>
</feature>
<keyword evidence="3" id="KW-1185">Reference proteome</keyword>
<feature type="compositionally biased region" description="Basic and acidic residues" evidence="1">
    <location>
        <begin position="173"/>
        <end position="187"/>
    </location>
</feature>
<dbReference type="AlphaFoldDB" id="A0A915ECV0"/>
<evidence type="ECO:0000256" key="1">
    <source>
        <dbReference type="SAM" id="MobiDB-lite"/>
    </source>
</evidence>
<reference evidence="4" key="1">
    <citation type="submission" date="2022-11" db="UniProtKB">
        <authorList>
            <consortium name="WormBaseParasite"/>
        </authorList>
    </citation>
    <scope>IDENTIFICATION</scope>
</reference>
<evidence type="ECO:0000256" key="2">
    <source>
        <dbReference type="SAM" id="SignalP"/>
    </source>
</evidence>
<protein>
    <submittedName>
        <fullName evidence="4">Uncharacterized protein</fullName>
    </submittedName>
</protein>